<proteinExistence type="predicted"/>
<dbReference type="eggNOG" id="ENOG5033Y10">
    <property type="taxonomic scope" value="Bacteria"/>
</dbReference>
<evidence type="ECO:0000313" key="1">
    <source>
        <dbReference type="EMBL" id="EDP95963.1"/>
    </source>
</evidence>
<dbReference type="RefSeq" id="WP_007094034.1">
    <property type="nucleotide sequence ID" value="NZ_CP142125.1"/>
</dbReference>
<name>A9DX56_9FLAO</name>
<dbReference type="AlphaFoldDB" id="A9DX56"/>
<evidence type="ECO:0000313" key="2">
    <source>
        <dbReference type="Proteomes" id="UP000002945"/>
    </source>
</evidence>
<sequence length="207" mass="24717">MILQEKFKKLVEQLNENQYVIIEKIAIGEATDDALVGVILNVINYKIPEIIVNFYNEVSYVKIYWKCNLVENNQITKYSKEDEQVYGDINILDLAEMTAFDEKLLSEYWTRNMEAEELEDVKNFRYFNKHDEYLRLGFLVEDDIMSDEIYYIQEGTTGFAKAPFSFEEYLDTIFKFKGFLGFEYNMLYPETESNERMQHYIKEIFGE</sequence>
<dbReference type="Proteomes" id="UP000002945">
    <property type="component" value="Unassembled WGS sequence"/>
</dbReference>
<keyword evidence="2" id="KW-1185">Reference proteome</keyword>
<protein>
    <submittedName>
        <fullName evidence="1">Uncharacterized protein</fullName>
    </submittedName>
</protein>
<gene>
    <name evidence="1" type="ORF">KAOT1_07338</name>
</gene>
<accession>A9DX56</accession>
<dbReference type="EMBL" id="ABIB01000005">
    <property type="protein sequence ID" value="EDP95963.1"/>
    <property type="molecule type" value="Genomic_DNA"/>
</dbReference>
<organism evidence="1 2">
    <name type="scientific">Kordia algicida OT-1</name>
    <dbReference type="NCBI Taxonomy" id="391587"/>
    <lineage>
        <taxon>Bacteria</taxon>
        <taxon>Pseudomonadati</taxon>
        <taxon>Bacteroidota</taxon>
        <taxon>Flavobacteriia</taxon>
        <taxon>Flavobacteriales</taxon>
        <taxon>Flavobacteriaceae</taxon>
        <taxon>Kordia</taxon>
    </lineage>
</organism>
<reference evidence="1 2" key="1">
    <citation type="journal article" date="2011" name="J. Bacteriol.">
        <title>Genome sequence of the algicidal bacterium Kordia algicida OT-1.</title>
        <authorList>
            <person name="Lee H.S."/>
            <person name="Kang S.G."/>
            <person name="Kwon K.K."/>
            <person name="Lee J.H."/>
            <person name="Kim S.J."/>
        </authorList>
    </citation>
    <scope>NUCLEOTIDE SEQUENCE [LARGE SCALE GENOMIC DNA]</scope>
    <source>
        <strain evidence="1 2">OT-1</strain>
    </source>
</reference>
<dbReference type="STRING" id="391587.KAOT1_07338"/>
<dbReference type="HOGENOM" id="CLU_1324944_0_0_10"/>
<dbReference type="OrthoDB" id="1429911at2"/>
<comment type="caution">
    <text evidence="1">The sequence shown here is derived from an EMBL/GenBank/DDBJ whole genome shotgun (WGS) entry which is preliminary data.</text>
</comment>